<evidence type="ECO:0000313" key="2">
    <source>
        <dbReference type="EMBL" id="KAK8877274.1"/>
    </source>
</evidence>
<organism evidence="2 3">
    <name type="scientific">Apiospora arundinis</name>
    <dbReference type="NCBI Taxonomy" id="335852"/>
    <lineage>
        <taxon>Eukaryota</taxon>
        <taxon>Fungi</taxon>
        <taxon>Dikarya</taxon>
        <taxon>Ascomycota</taxon>
        <taxon>Pezizomycotina</taxon>
        <taxon>Sordariomycetes</taxon>
        <taxon>Xylariomycetidae</taxon>
        <taxon>Amphisphaeriales</taxon>
        <taxon>Apiosporaceae</taxon>
        <taxon>Apiospora</taxon>
    </lineage>
</organism>
<feature type="region of interest" description="Disordered" evidence="1">
    <location>
        <begin position="1"/>
        <end position="45"/>
    </location>
</feature>
<dbReference type="EMBL" id="JAPCWZ010000002">
    <property type="protein sequence ID" value="KAK8877274.1"/>
    <property type="molecule type" value="Genomic_DNA"/>
</dbReference>
<accession>A0ABR2JHU0</accession>
<keyword evidence="3" id="KW-1185">Reference proteome</keyword>
<protein>
    <submittedName>
        <fullName evidence="2">Actin cortical patch protein</fullName>
    </submittedName>
</protein>
<evidence type="ECO:0000256" key="1">
    <source>
        <dbReference type="SAM" id="MobiDB-lite"/>
    </source>
</evidence>
<dbReference type="Proteomes" id="UP001390339">
    <property type="component" value="Unassembled WGS sequence"/>
</dbReference>
<name>A0ABR2JHU0_9PEZI</name>
<gene>
    <name evidence="2" type="ORF">PGQ11_002220</name>
</gene>
<feature type="compositionally biased region" description="Basic residues" evidence="1">
    <location>
        <begin position="33"/>
        <end position="43"/>
    </location>
</feature>
<evidence type="ECO:0000313" key="3">
    <source>
        <dbReference type="Proteomes" id="UP001390339"/>
    </source>
</evidence>
<comment type="caution">
    <text evidence="2">The sequence shown here is derived from an EMBL/GenBank/DDBJ whole genome shotgun (WGS) entry which is preliminary data.</text>
</comment>
<reference evidence="2 3" key="1">
    <citation type="journal article" date="2024" name="IMA Fungus">
        <title>Apiospora arundinis, a panoply of carbohydrate-active enzymes and secondary metabolites.</title>
        <authorList>
            <person name="Sorensen T."/>
            <person name="Petersen C."/>
            <person name="Muurmann A.T."/>
            <person name="Christiansen J.V."/>
            <person name="Brundto M.L."/>
            <person name="Overgaard C.K."/>
            <person name="Boysen A.T."/>
            <person name="Wollenberg R.D."/>
            <person name="Larsen T.O."/>
            <person name="Sorensen J.L."/>
            <person name="Nielsen K.L."/>
            <person name="Sondergaard T.E."/>
        </authorList>
    </citation>
    <scope>NUCLEOTIDE SEQUENCE [LARGE SCALE GENOMIC DNA]</scope>
    <source>
        <strain evidence="2 3">AAU 773</strain>
    </source>
</reference>
<proteinExistence type="predicted"/>
<sequence>MELTPIRIPGKRRKKGEPAPAKKAKRDVTRSQTMKKPKSKPKKPLGSYLERELPLEIIERIFWASETTNLAKASPRIGHMLSGLSTRRATFLNAFGPTWDVWFGCLKAGPGVKSYYGWQEDASRFGGSPGFQSALLEYSWVDVSFITECWDLWVKRYGRDRFYQHEKLWGNPDTPNRLDCGSEPDDLEGATPISGMAYFMHDYDSFVAKSAHNMTYLGDHTSLIEVHCDTEIPEKLLTGPWNEDDVKKLFWLVRAGARLSATQTWESTLEGYHAALAEETEPPTGSINIPVIRLLLKLGGSDHWPKNVLAKELGDLFEQIGHVPDEARSRYQAIYYMIASRWGSESM</sequence>